<name>A0A3B0ZH17_9ZZZZ</name>
<accession>A0A3B0ZH17</accession>
<evidence type="ECO:0000259" key="1">
    <source>
        <dbReference type="Pfam" id="PF13640"/>
    </source>
</evidence>
<reference evidence="2" key="1">
    <citation type="submission" date="2018-06" db="EMBL/GenBank/DDBJ databases">
        <authorList>
            <person name="Zhirakovskaya E."/>
        </authorList>
    </citation>
    <scope>NUCLEOTIDE SEQUENCE</scope>
</reference>
<gene>
    <name evidence="2" type="ORF">MNBD_GAMMA14-1051</name>
</gene>
<dbReference type="AlphaFoldDB" id="A0A3B0ZH17"/>
<dbReference type="Gene3D" id="2.60.120.620">
    <property type="entry name" value="q2cbj1_9rhob like domain"/>
    <property type="match status" value="1"/>
</dbReference>
<evidence type="ECO:0000313" key="2">
    <source>
        <dbReference type="EMBL" id="VAW80584.1"/>
    </source>
</evidence>
<proteinExistence type="predicted"/>
<dbReference type="Pfam" id="PF13640">
    <property type="entry name" value="2OG-FeII_Oxy_3"/>
    <property type="match status" value="1"/>
</dbReference>
<organism evidence="2">
    <name type="scientific">hydrothermal vent metagenome</name>
    <dbReference type="NCBI Taxonomy" id="652676"/>
    <lineage>
        <taxon>unclassified sequences</taxon>
        <taxon>metagenomes</taxon>
        <taxon>ecological metagenomes</taxon>
    </lineage>
</organism>
<dbReference type="EMBL" id="UOFM01000362">
    <property type="protein sequence ID" value="VAW80584.1"/>
    <property type="molecule type" value="Genomic_DNA"/>
</dbReference>
<feature type="domain" description="Prolyl 4-hydroxylase alpha subunit Fe(2+) 2OG dioxygenase" evidence="1">
    <location>
        <begin position="140"/>
        <end position="244"/>
    </location>
</feature>
<sequence length="253" mass="29369">MTQHYFDYENLALRYEPFPIGLASPLIEPTLYSEMVANWPSTELFRQMPRLGNKFALSEKFNRKQYYSAIRSTPVWNDFYKWIKSRDFVYGVMDTLLEHHIDLGYAKHPTSYQSALKTIKSIFKGQTPHRGAKLSARFEFQMMPANGGHILPHTDTPAKIVTLVVSILDRDEWDPSYGGGTVINRPKDIRLIYNQLNRQSTFDDMEVIDTFPFEPNQAVIFVKTFNSWHSVRPMTGPAEKMRKTLIINIEVPK</sequence>
<protein>
    <recommendedName>
        <fullName evidence="1">Prolyl 4-hydroxylase alpha subunit Fe(2+) 2OG dioxygenase domain-containing protein</fullName>
    </recommendedName>
</protein>
<dbReference type="InterPro" id="IPR044862">
    <property type="entry name" value="Pro_4_hyd_alph_FE2OG_OXY"/>
</dbReference>